<organism evidence="1">
    <name type="scientific">Lepeophtheirus salmonis</name>
    <name type="common">Salmon louse</name>
    <name type="synonym">Caligus salmonis</name>
    <dbReference type="NCBI Taxonomy" id="72036"/>
    <lineage>
        <taxon>Eukaryota</taxon>
        <taxon>Metazoa</taxon>
        <taxon>Ecdysozoa</taxon>
        <taxon>Arthropoda</taxon>
        <taxon>Crustacea</taxon>
        <taxon>Multicrustacea</taxon>
        <taxon>Hexanauplia</taxon>
        <taxon>Copepoda</taxon>
        <taxon>Siphonostomatoida</taxon>
        <taxon>Caligidae</taxon>
        <taxon>Lepeophtheirus</taxon>
    </lineage>
</organism>
<sequence>LQGLNSGGHSSLIEELSSTVDPCVKVWRFILTEKWKYLIQYRIPFLIVEKNFSGPINFLSSIFFPLLLKKFVLYFLCQEISTSPQRSGP</sequence>
<protein>
    <submittedName>
        <fullName evidence="1">Uncharacterized protein</fullName>
    </submittedName>
</protein>
<dbReference type="AlphaFoldDB" id="A0A0K2TPA0"/>
<feature type="non-terminal residue" evidence="1">
    <location>
        <position position="1"/>
    </location>
</feature>
<reference evidence="1" key="1">
    <citation type="submission" date="2014-05" db="EMBL/GenBank/DDBJ databases">
        <authorList>
            <person name="Chronopoulou M."/>
        </authorList>
    </citation>
    <scope>NUCLEOTIDE SEQUENCE</scope>
    <source>
        <tissue evidence="1">Whole organism</tissue>
    </source>
</reference>
<accession>A0A0K2TPA0</accession>
<name>A0A0K2TPA0_LEPSM</name>
<evidence type="ECO:0000313" key="1">
    <source>
        <dbReference type="EMBL" id="CDW27246.1"/>
    </source>
</evidence>
<proteinExistence type="predicted"/>
<dbReference type="EMBL" id="HACA01009885">
    <property type="protein sequence ID" value="CDW27246.1"/>
    <property type="molecule type" value="Transcribed_RNA"/>
</dbReference>